<dbReference type="EMBL" id="CAJJDN010000280">
    <property type="protein sequence ID" value="CAD8130348.1"/>
    <property type="molecule type" value="Genomic_DNA"/>
</dbReference>
<protein>
    <submittedName>
        <fullName evidence="1">Uncharacterized protein</fullName>
    </submittedName>
</protein>
<dbReference type="Proteomes" id="UP000692954">
    <property type="component" value="Unassembled WGS sequence"/>
</dbReference>
<keyword evidence="2" id="KW-1185">Reference proteome</keyword>
<proteinExistence type="predicted"/>
<evidence type="ECO:0000313" key="2">
    <source>
        <dbReference type="Proteomes" id="UP000692954"/>
    </source>
</evidence>
<accession>A0A8S1RQ90</accession>
<evidence type="ECO:0000313" key="1">
    <source>
        <dbReference type="EMBL" id="CAD8130348.1"/>
    </source>
</evidence>
<dbReference type="OrthoDB" id="298777at2759"/>
<dbReference type="PANTHER" id="PTHR33706:SF1">
    <property type="entry name" value="TPR REPEAT PROTEIN"/>
    <property type="match status" value="1"/>
</dbReference>
<sequence>MGIILSENSNKKSKINLINNDQQIDPLIEIFDSNPTIYDCDCQIWNVNQQRLLKNRFQIQFTKKKQIRYIQDGEILRRDQGENFNLSSQWLTNLEQIQYLKWFGKYVDGYKKIGKWEIYWRGDILQEIGGYYSNNGQKQGLWNELIKNYSSQAQVFEIGEYYKDLKYGTWNYVYKNNIIGGGSYISQGQKNGKWINLSNRFWKKSQITYSGEYKNGKKVGVWDTLCNGKYIIGGGSYDSENFVKIGKWIELSLDYWEKSQVIYVGEYRYGRKIGAWNILYNGKQIIGGGSYDYMDELKIGKWIELSTDYWERSQVIYFGQYKNGKKVKRWDILYTENSEDYMSDEIFGGLYEEDNHNENITYKQGIWTELSDGFWEGFQLIYKGEYNKGKKIGRWDIFNEEKQKIGGGSYDIRGSIKSGMWIEVSDQYSWGSKVTYFGEYENGKKVGRWDITAWGKQIGGGSYNDKGRMVEIGIKDGRWTEVKEVFGQHSYITYNGEYKNGQKIGRWDIICRKADNKSFQKIGGGSYNDQENQEGPIKIGNWIEFSGFTKYQYITLEGEYKNGKKVGVWNEQTNLRMNYDY</sequence>
<gene>
    <name evidence="1" type="ORF">PSON_ATCC_30995.1.T2800005</name>
</gene>
<dbReference type="AlphaFoldDB" id="A0A8S1RQ90"/>
<dbReference type="PANTHER" id="PTHR33706">
    <property type="entry name" value="MORN VARIANT REPEAT PROTEIN"/>
    <property type="match status" value="1"/>
</dbReference>
<reference evidence="1" key="1">
    <citation type="submission" date="2021-01" db="EMBL/GenBank/DDBJ databases">
        <authorList>
            <consortium name="Genoscope - CEA"/>
            <person name="William W."/>
        </authorList>
    </citation>
    <scope>NUCLEOTIDE SEQUENCE</scope>
</reference>
<organism evidence="1 2">
    <name type="scientific">Paramecium sonneborni</name>
    <dbReference type="NCBI Taxonomy" id="65129"/>
    <lineage>
        <taxon>Eukaryota</taxon>
        <taxon>Sar</taxon>
        <taxon>Alveolata</taxon>
        <taxon>Ciliophora</taxon>
        <taxon>Intramacronucleata</taxon>
        <taxon>Oligohymenophorea</taxon>
        <taxon>Peniculida</taxon>
        <taxon>Parameciidae</taxon>
        <taxon>Paramecium</taxon>
    </lineage>
</organism>
<name>A0A8S1RQ90_9CILI</name>
<comment type="caution">
    <text evidence="1">The sequence shown here is derived from an EMBL/GenBank/DDBJ whole genome shotgun (WGS) entry which is preliminary data.</text>
</comment>